<evidence type="ECO:0000313" key="1">
    <source>
        <dbReference type="EMBL" id="AIG27534.1"/>
    </source>
</evidence>
<gene>
    <name evidence="1" type="ORF">BRLA_c032220</name>
</gene>
<dbReference type="InterPro" id="IPR024702">
    <property type="entry name" value="Uncharacterised_YmfJ"/>
</dbReference>
<keyword evidence="2" id="KW-1185">Reference proteome</keyword>
<organism evidence="1 2">
    <name type="scientific">Brevibacillus laterosporus LMG 15441</name>
    <dbReference type="NCBI Taxonomy" id="1042163"/>
    <lineage>
        <taxon>Bacteria</taxon>
        <taxon>Bacillati</taxon>
        <taxon>Bacillota</taxon>
        <taxon>Bacilli</taxon>
        <taxon>Bacillales</taxon>
        <taxon>Paenibacillaceae</taxon>
        <taxon>Brevibacillus</taxon>
    </lineage>
</organism>
<dbReference type="AlphaFoldDB" id="A0A075R6R0"/>
<dbReference type="RefSeq" id="WP_003337000.1">
    <property type="nucleotide sequence ID" value="NZ_CP007806.1"/>
</dbReference>
<evidence type="ECO:0000313" key="2">
    <source>
        <dbReference type="Proteomes" id="UP000005850"/>
    </source>
</evidence>
<dbReference type="HOGENOM" id="CLU_171794_1_0_9"/>
<accession>A0A075R6R0</accession>
<name>A0A075R6R0_BRELA</name>
<dbReference type="Pfam" id="PF11588">
    <property type="entry name" value="DUF3243"/>
    <property type="match status" value="1"/>
</dbReference>
<dbReference type="EMBL" id="CP007806">
    <property type="protein sequence ID" value="AIG27534.1"/>
    <property type="molecule type" value="Genomic_DNA"/>
</dbReference>
<dbReference type="PIRSF" id="PIRSF004764">
    <property type="entry name" value="YmfJ"/>
    <property type="match status" value="1"/>
</dbReference>
<dbReference type="eggNOG" id="ENOG50330BT">
    <property type="taxonomic scope" value="Bacteria"/>
</dbReference>
<dbReference type="Proteomes" id="UP000005850">
    <property type="component" value="Chromosome"/>
</dbReference>
<proteinExistence type="predicted"/>
<dbReference type="InterPro" id="IPR038292">
    <property type="entry name" value="YmfJ/YflH_sf"/>
</dbReference>
<evidence type="ECO:0008006" key="3">
    <source>
        <dbReference type="Google" id="ProtNLM"/>
    </source>
</evidence>
<dbReference type="KEGG" id="blr:BRLA_c032220"/>
<dbReference type="InterPro" id="IPR021637">
    <property type="entry name" value="DUF3243"/>
</dbReference>
<reference evidence="1 2" key="1">
    <citation type="journal article" date="2011" name="J. Bacteriol.">
        <title>Genome sequence of Brevibacillus laterosporus LMG 15441, a pathogen of invertebrates.</title>
        <authorList>
            <person name="Djukic M."/>
            <person name="Poehlein A."/>
            <person name="Thurmer A."/>
            <person name="Daniel R."/>
        </authorList>
    </citation>
    <scope>NUCLEOTIDE SEQUENCE [LARGE SCALE GENOMIC DNA]</scope>
    <source>
        <strain evidence="1 2">LMG 15441</strain>
    </source>
</reference>
<sequence length="85" mass="9564">MSVLDNFSDWKGFLSERVQQATQAGMNSDTIQNVAFQIGGYLADQVDPKNEQERLLKQLWDAGDDEQRRALASVMVKLVSDGKME</sequence>
<dbReference type="Gene3D" id="1.10.760.20">
    <property type="entry name" value="Protein of unknown function DUF3243"/>
    <property type="match status" value="1"/>
</dbReference>
<protein>
    <recommendedName>
        <fullName evidence="3">DUF3243 domain-containing protein</fullName>
    </recommendedName>
</protein>
<dbReference type="STRING" id="1042163.BRLA_c032220"/>